<dbReference type="Gene3D" id="3.10.20.30">
    <property type="match status" value="1"/>
</dbReference>
<protein>
    <recommendedName>
        <fullName evidence="5">Ribosome-binding ATPase YchF</fullName>
    </recommendedName>
</protein>
<dbReference type="PRINTS" id="PR00326">
    <property type="entry name" value="GTP1OBG"/>
</dbReference>
<dbReference type="FunFam" id="1.10.150.300:FF:000001">
    <property type="entry name" value="Ribosome-binding ATPase YchF"/>
    <property type="match status" value="1"/>
</dbReference>
<dbReference type="GO" id="GO:0043023">
    <property type="term" value="F:ribosomal large subunit binding"/>
    <property type="evidence" value="ECO:0007669"/>
    <property type="project" value="UniProtKB-UniRule"/>
</dbReference>
<dbReference type="InterPro" id="IPR027417">
    <property type="entry name" value="P-loop_NTPase"/>
</dbReference>
<dbReference type="InterPro" id="IPR031167">
    <property type="entry name" value="G_OBG"/>
</dbReference>
<evidence type="ECO:0000256" key="2">
    <source>
        <dbReference type="ARBA" id="ARBA00022741"/>
    </source>
</evidence>
<organism evidence="7 8">
    <name type="scientific">Methylacidiphilum infernorum (isolate V4)</name>
    <name type="common">Methylokorus infernorum (strain V4)</name>
    <dbReference type="NCBI Taxonomy" id="481448"/>
    <lineage>
        <taxon>Bacteria</taxon>
        <taxon>Pseudomonadati</taxon>
        <taxon>Verrucomicrobiota</taxon>
        <taxon>Methylacidiphilae</taxon>
        <taxon>Methylacidiphilales</taxon>
        <taxon>Methylacidiphilaceae</taxon>
        <taxon>Methylacidiphilum (ex Ratnadevi et al. 2023)</taxon>
    </lineage>
</organism>
<dbReference type="InterPro" id="IPR006073">
    <property type="entry name" value="GTP-bd"/>
</dbReference>
<proteinExistence type="inferred from homology"/>
<dbReference type="PANTHER" id="PTHR23305:SF18">
    <property type="entry name" value="OBG-TYPE G DOMAIN-CONTAINING PROTEIN"/>
    <property type="match status" value="1"/>
</dbReference>
<dbReference type="InterPro" id="IPR012675">
    <property type="entry name" value="Beta-grasp_dom_sf"/>
</dbReference>
<dbReference type="InterPro" id="IPR013029">
    <property type="entry name" value="YchF_C"/>
</dbReference>
<dbReference type="HAMAP" id="MF_00944">
    <property type="entry name" value="YchF_OLA1_ATPase"/>
    <property type="match status" value="1"/>
</dbReference>
<dbReference type="CDD" id="cd01900">
    <property type="entry name" value="YchF"/>
    <property type="match status" value="1"/>
</dbReference>
<feature type="binding site" evidence="5">
    <location>
        <begin position="13"/>
        <end position="18"/>
    </location>
    <ligand>
        <name>ATP</name>
        <dbReference type="ChEBI" id="CHEBI:30616"/>
    </ligand>
</feature>
<dbReference type="CDD" id="cd04867">
    <property type="entry name" value="TGS_YchF_OLA1"/>
    <property type="match status" value="1"/>
</dbReference>
<evidence type="ECO:0000256" key="4">
    <source>
        <dbReference type="ARBA" id="ARBA00022842"/>
    </source>
</evidence>
<evidence type="ECO:0000313" key="7">
    <source>
        <dbReference type="EMBL" id="ACD82085.1"/>
    </source>
</evidence>
<name>B3DWJ0_METI4</name>
<dbReference type="GO" id="GO:0016887">
    <property type="term" value="F:ATP hydrolysis activity"/>
    <property type="evidence" value="ECO:0007669"/>
    <property type="project" value="UniProtKB-UniRule"/>
</dbReference>
<dbReference type="HOGENOM" id="CLU_018395_0_1_0"/>
<dbReference type="NCBIfam" id="TIGR00092">
    <property type="entry name" value="redox-regulated ATPase YchF"/>
    <property type="match status" value="1"/>
</dbReference>
<dbReference type="eggNOG" id="COG0012">
    <property type="taxonomic scope" value="Bacteria"/>
</dbReference>
<dbReference type="STRING" id="481448.Minf_0025"/>
<dbReference type="Gene3D" id="1.10.150.300">
    <property type="entry name" value="TGS-like domain"/>
    <property type="match status" value="1"/>
</dbReference>
<dbReference type="KEGG" id="min:Minf_0025"/>
<dbReference type="PANTHER" id="PTHR23305">
    <property type="entry name" value="OBG GTPASE FAMILY"/>
    <property type="match status" value="1"/>
</dbReference>
<dbReference type="InterPro" id="IPR004396">
    <property type="entry name" value="ATPase_YchF/OLA1"/>
</dbReference>
<accession>B3DWJ0</accession>
<gene>
    <name evidence="5" type="primary">ychF</name>
    <name evidence="7" type="ordered locus">Minf_0025</name>
</gene>
<keyword evidence="3 5" id="KW-0067">ATP-binding</keyword>
<evidence type="ECO:0000259" key="6">
    <source>
        <dbReference type="PROSITE" id="PS51710"/>
    </source>
</evidence>
<dbReference type="PROSITE" id="PS51710">
    <property type="entry name" value="G_OBG"/>
    <property type="match status" value="1"/>
</dbReference>
<evidence type="ECO:0000256" key="3">
    <source>
        <dbReference type="ARBA" id="ARBA00022840"/>
    </source>
</evidence>
<dbReference type="SUPFAM" id="SSF81271">
    <property type="entry name" value="TGS-like"/>
    <property type="match status" value="1"/>
</dbReference>
<evidence type="ECO:0000313" key="8">
    <source>
        <dbReference type="Proteomes" id="UP000009149"/>
    </source>
</evidence>
<dbReference type="GO" id="GO:0046872">
    <property type="term" value="F:metal ion binding"/>
    <property type="evidence" value="ECO:0007669"/>
    <property type="project" value="UniProtKB-KW"/>
</dbReference>
<dbReference type="SUPFAM" id="SSF52540">
    <property type="entry name" value="P-loop containing nucleoside triphosphate hydrolases"/>
    <property type="match status" value="1"/>
</dbReference>
<dbReference type="PIRSF" id="PIRSF006641">
    <property type="entry name" value="CHP00092"/>
    <property type="match status" value="1"/>
</dbReference>
<dbReference type="Proteomes" id="UP000009149">
    <property type="component" value="Chromosome"/>
</dbReference>
<keyword evidence="1" id="KW-0479">Metal-binding</keyword>
<dbReference type="InterPro" id="IPR023192">
    <property type="entry name" value="TGS-like_dom_sf"/>
</dbReference>
<dbReference type="FunFam" id="3.10.20.30:FF:000001">
    <property type="entry name" value="Ribosome-binding ATPase YchF"/>
    <property type="match status" value="1"/>
</dbReference>
<dbReference type="AlphaFoldDB" id="B3DWJ0"/>
<comment type="function">
    <text evidence="5">ATPase that binds to both the 70S ribosome and the 50S ribosomal subunit in a nucleotide-independent manner.</text>
</comment>
<keyword evidence="2 5" id="KW-0547">Nucleotide-binding</keyword>
<dbReference type="InterPro" id="IPR041706">
    <property type="entry name" value="YchF_N"/>
</dbReference>
<feature type="domain" description="OBG-type G" evidence="6">
    <location>
        <begin position="4"/>
        <end position="261"/>
    </location>
</feature>
<evidence type="ECO:0000256" key="5">
    <source>
        <dbReference type="HAMAP-Rule" id="MF_00944"/>
    </source>
</evidence>
<evidence type="ECO:0000256" key="1">
    <source>
        <dbReference type="ARBA" id="ARBA00022723"/>
    </source>
</evidence>
<dbReference type="GO" id="GO:0005525">
    <property type="term" value="F:GTP binding"/>
    <property type="evidence" value="ECO:0007669"/>
    <property type="project" value="InterPro"/>
</dbReference>
<dbReference type="Pfam" id="PF06071">
    <property type="entry name" value="YchF-GTPase_C"/>
    <property type="match status" value="1"/>
</dbReference>
<dbReference type="EMBL" id="CP000975">
    <property type="protein sequence ID" value="ACD82085.1"/>
    <property type="molecule type" value="Genomic_DNA"/>
</dbReference>
<dbReference type="GO" id="GO:0005737">
    <property type="term" value="C:cytoplasm"/>
    <property type="evidence" value="ECO:0007669"/>
    <property type="project" value="TreeGrafter"/>
</dbReference>
<comment type="similarity">
    <text evidence="5">Belongs to the TRAFAC class OBG-HflX-like GTPase superfamily. OBG GTPase family. YchF/OLA1 subfamily.</text>
</comment>
<keyword evidence="4" id="KW-0460">Magnesium</keyword>
<dbReference type="Pfam" id="PF01926">
    <property type="entry name" value="MMR_HSR1"/>
    <property type="match status" value="1"/>
</dbReference>
<dbReference type="Gene3D" id="3.40.50.300">
    <property type="entry name" value="P-loop containing nucleotide triphosphate hydrolases"/>
    <property type="match status" value="1"/>
</dbReference>
<dbReference type="GO" id="GO:0005524">
    <property type="term" value="F:ATP binding"/>
    <property type="evidence" value="ECO:0007669"/>
    <property type="project" value="UniProtKB-UniRule"/>
</dbReference>
<reference evidence="7 8" key="1">
    <citation type="journal article" date="2008" name="Biol. Direct">
        <title>Complete genome sequence of the extremely acidophilic methanotroph isolate V4, Methylacidiphilum infernorum, a representative of the bacterial phylum Verrucomicrobia.</title>
        <authorList>
            <person name="Hou S."/>
            <person name="Makarova K.S."/>
            <person name="Saw J.H."/>
            <person name="Senin P."/>
            <person name="Ly B.V."/>
            <person name="Zhou Z."/>
            <person name="Ren Y."/>
            <person name="Wang J."/>
            <person name="Galperin M.Y."/>
            <person name="Omelchenko M.V."/>
            <person name="Wolf Y.I."/>
            <person name="Yutin N."/>
            <person name="Koonin E.V."/>
            <person name="Stott M.B."/>
            <person name="Mountain B.W."/>
            <person name="Crowe M.A."/>
            <person name="Smirnova A.V."/>
            <person name="Dunfield P.F."/>
            <person name="Feng L."/>
            <person name="Wang L."/>
            <person name="Alam M."/>
        </authorList>
    </citation>
    <scope>NUCLEOTIDE SEQUENCE [LARGE SCALE GENOMIC DNA]</scope>
    <source>
        <strain evidence="8">Isolate V4</strain>
    </source>
</reference>
<sequence length="368" mass="40474">MSMLQAGLVGLPNVGKSTLFNALTKSKKAEVANYPFCTIDPNVGIVTVSDKRLEELSRLSKSAKTIPAAFELVDIAGLVKGASQGEGLGNQFLSHIREVDAILLMLRCFGGDEVHHVSGRVDPVSDLDILLTELSLADYATVEKHLGKARKGNLLKGKAGCDPSLLEKLLHFLGKGTPIFSLGLKAEELRQIKSLSLLTLKPILLVCNVHETELLLGEKNPWVEKLIAYVKQHPFYEYVILSAQLEADLNVLDPEERKEYLRSLGLADSGCDKLVQSVFKLLGLRSFFTTGPKETRAWTIRAGDTASKAAGVIHSDFERGFIAAECLYYEDFIQYGSFGKAREAGKIRIEGKDYIVSDGEIIEFRFNV</sequence>
<dbReference type="InterPro" id="IPR012676">
    <property type="entry name" value="TGS-like"/>
</dbReference>